<gene>
    <name evidence="1" type="ORF">S01H1_66880</name>
</gene>
<dbReference type="EMBL" id="BARS01044242">
    <property type="protein sequence ID" value="GAG34098.1"/>
    <property type="molecule type" value="Genomic_DNA"/>
</dbReference>
<comment type="caution">
    <text evidence="1">The sequence shown here is derived from an EMBL/GenBank/DDBJ whole genome shotgun (WGS) entry which is preliminary data.</text>
</comment>
<protein>
    <submittedName>
        <fullName evidence="1">Uncharacterized protein</fullName>
    </submittedName>
</protein>
<evidence type="ECO:0000313" key="1">
    <source>
        <dbReference type="EMBL" id="GAG34098.1"/>
    </source>
</evidence>
<organism evidence="1">
    <name type="scientific">marine sediment metagenome</name>
    <dbReference type="NCBI Taxonomy" id="412755"/>
    <lineage>
        <taxon>unclassified sequences</taxon>
        <taxon>metagenomes</taxon>
        <taxon>ecological metagenomes</taxon>
    </lineage>
</organism>
<dbReference type="AlphaFoldDB" id="X0XBR6"/>
<reference evidence="1" key="1">
    <citation type="journal article" date="2014" name="Front. Microbiol.">
        <title>High frequency of phylogenetically diverse reductive dehalogenase-homologous genes in deep subseafloor sedimentary metagenomes.</title>
        <authorList>
            <person name="Kawai M."/>
            <person name="Futagami T."/>
            <person name="Toyoda A."/>
            <person name="Takaki Y."/>
            <person name="Nishi S."/>
            <person name="Hori S."/>
            <person name="Arai W."/>
            <person name="Tsubouchi T."/>
            <person name="Morono Y."/>
            <person name="Uchiyama I."/>
            <person name="Ito T."/>
            <person name="Fujiyama A."/>
            <person name="Inagaki F."/>
            <person name="Takami H."/>
        </authorList>
    </citation>
    <scope>NUCLEOTIDE SEQUENCE</scope>
    <source>
        <strain evidence="1">Expedition CK06-06</strain>
    </source>
</reference>
<accession>X0XBR6</accession>
<sequence length="142" mass="16477">MEMATMELFQYMIGNTDFSALAQHNIVLLRDPDGKVTPMPFDFDFSGLVDAEYAGPPPALPLNNNRQRLYRGFCHQGLDWDALFRKFRDKRMQVFELIESVPGLSERSRRIALKYMKDFYKILDSPKKRQKKIVGACRMPAP</sequence>
<name>X0XBR6_9ZZZZ</name>
<proteinExistence type="predicted"/>